<keyword evidence="3" id="KW-1185">Reference proteome</keyword>
<dbReference type="OrthoDB" id="10280817at2759"/>
<dbReference type="EMBL" id="JNBR01000396">
    <property type="protein sequence ID" value="OQR93762.1"/>
    <property type="molecule type" value="Genomic_DNA"/>
</dbReference>
<evidence type="ECO:0000313" key="3">
    <source>
        <dbReference type="Proteomes" id="UP000243579"/>
    </source>
</evidence>
<gene>
    <name evidence="2" type="ORF">ACHHYP_20092</name>
</gene>
<name>A0A1V9Z745_ACHHY</name>
<organism evidence="2 3">
    <name type="scientific">Achlya hypogyna</name>
    <name type="common">Oomycete</name>
    <name type="synonym">Protoachlya hypogyna</name>
    <dbReference type="NCBI Taxonomy" id="1202772"/>
    <lineage>
        <taxon>Eukaryota</taxon>
        <taxon>Sar</taxon>
        <taxon>Stramenopiles</taxon>
        <taxon>Oomycota</taxon>
        <taxon>Saprolegniomycetes</taxon>
        <taxon>Saprolegniales</taxon>
        <taxon>Achlyaceae</taxon>
        <taxon>Achlya</taxon>
    </lineage>
</organism>
<protein>
    <submittedName>
        <fullName evidence="2">Uncharacterized protein</fullName>
    </submittedName>
</protein>
<reference evidence="2 3" key="1">
    <citation type="journal article" date="2014" name="Genome Biol. Evol.">
        <title>The secreted proteins of Achlya hypogyna and Thraustotheca clavata identify the ancestral oomycete secretome and reveal gene acquisitions by horizontal gene transfer.</title>
        <authorList>
            <person name="Misner I."/>
            <person name="Blouin N."/>
            <person name="Leonard G."/>
            <person name="Richards T.A."/>
            <person name="Lane C.E."/>
        </authorList>
    </citation>
    <scope>NUCLEOTIDE SEQUENCE [LARGE SCALE GENOMIC DNA]</scope>
    <source>
        <strain evidence="2 3">ATCC 48635</strain>
    </source>
</reference>
<accession>A0A1V9Z745</accession>
<proteinExistence type="predicted"/>
<evidence type="ECO:0000256" key="1">
    <source>
        <dbReference type="SAM" id="MobiDB-lite"/>
    </source>
</evidence>
<sequence>MATRSAYDDGPVDRDSLRIERDVMNMLPFLEYLVDLPDVSRSVLYRQQFIDLLDEYASSRRSSPQFSNWWSWIADRDEGSRIVSYRLHEMGMVDGDGSPAAPFAWIFSAIHRTIQARGKGLVLKAPLRYHEAINYDVVMFTKYAFSNLTKRQPYYISKIEQELRFRLPNYIDSDSYIASLVQQMERHPELEISTDRQGLVFFRLRSNVHVKPPLPYTTAAAEYLNEALNCLQRDEAYPISHIIDKVRSSRLEGCAQDAYIARVIERLQRDGRLQFHEGPTFERSYFTFLRRDGGPSLLTTPAPGPPGIMAAPNMPHPGEAAIEKLTAAALKSLEKVQFFAAPYIRGEAKKMLPVNWTVDDFFAYITDGMQADLRLQYSESRTGQGQYSLASSVTVEEAAAKLTRRTLQLASIGLSLPLANIYSQAYGVAPPNWILDDYVQAILGHMCQNPVVMYNPTERCVARNPAVPVAAPVEATPASGGLKDRLPKKALSVKLAIADFSALALDLLQFVPIFAVSFLHEETKKCLPPQWTHEAYIHRVVQGMKQNPLLRLEQDEKGRAYFCRAADADTTPTHAPPTKDDEPPQKRAKKALPAITPAMAWTEPRPVAFPSDVVPRAMDLETDDTKLQAHRKALVDAGTPPSDVMDDARRQYLPPRAIPLDLVAMD</sequence>
<dbReference type="AlphaFoldDB" id="A0A1V9Z745"/>
<dbReference type="Proteomes" id="UP000243579">
    <property type="component" value="Unassembled WGS sequence"/>
</dbReference>
<feature type="region of interest" description="Disordered" evidence="1">
    <location>
        <begin position="568"/>
        <end position="587"/>
    </location>
</feature>
<comment type="caution">
    <text evidence="2">The sequence shown here is derived from an EMBL/GenBank/DDBJ whole genome shotgun (WGS) entry which is preliminary data.</text>
</comment>
<evidence type="ECO:0000313" key="2">
    <source>
        <dbReference type="EMBL" id="OQR93762.1"/>
    </source>
</evidence>